<comment type="caution">
    <text evidence="3">The sequence shown here is derived from an EMBL/GenBank/DDBJ whole genome shotgun (WGS) entry which is preliminary data.</text>
</comment>
<dbReference type="AlphaFoldDB" id="A0A5R8LQG1"/>
<sequence>MFYSHINRLTSRVNKWSGISIHPHLLRHYVATQATAHKASGIDIMHYLGHKNLQMTADYTRNTKEASLNVFEAAEGNPKQKNG</sequence>
<dbReference type="Proteomes" id="UP000307781">
    <property type="component" value="Unassembled WGS sequence"/>
</dbReference>
<dbReference type="InterPro" id="IPR011010">
    <property type="entry name" value="DNA_brk_join_enz"/>
</dbReference>
<name>A0A5R8LQG1_LACZE</name>
<dbReference type="Pfam" id="PF00589">
    <property type="entry name" value="Phage_integrase"/>
    <property type="match status" value="1"/>
</dbReference>
<reference evidence="3 4" key="1">
    <citation type="submission" date="2019-05" db="EMBL/GenBank/DDBJ databases">
        <title>Genome-based reclassification of Lactobacillus casei as Lactobacillus casei subsp. casei. subsp.nov., description of Lactobacillus casei subsp. zeae subsp. nov., and emended description of Lactobacillus casei.</title>
        <authorList>
            <person name="Huang C.-H."/>
        </authorList>
    </citation>
    <scope>NUCLEOTIDE SEQUENCE [LARGE SCALE GENOMIC DNA]</scope>
    <source>
        <strain evidence="3 4">CRBIP24.58</strain>
    </source>
</reference>
<dbReference type="GO" id="GO:0006310">
    <property type="term" value="P:DNA recombination"/>
    <property type="evidence" value="ECO:0007669"/>
    <property type="project" value="UniProtKB-KW"/>
</dbReference>
<evidence type="ECO:0000256" key="1">
    <source>
        <dbReference type="ARBA" id="ARBA00023172"/>
    </source>
</evidence>
<evidence type="ECO:0000259" key="2">
    <source>
        <dbReference type="PROSITE" id="PS51898"/>
    </source>
</evidence>
<organism evidence="3 4">
    <name type="scientific">Lacticaseibacillus zeae</name>
    <name type="common">Lactobacillus zeae</name>
    <dbReference type="NCBI Taxonomy" id="57037"/>
    <lineage>
        <taxon>Bacteria</taxon>
        <taxon>Bacillati</taxon>
        <taxon>Bacillota</taxon>
        <taxon>Bacilli</taxon>
        <taxon>Lactobacillales</taxon>
        <taxon>Lactobacillaceae</taxon>
        <taxon>Lacticaseibacillus</taxon>
    </lineage>
</organism>
<dbReference type="SUPFAM" id="SSF56349">
    <property type="entry name" value="DNA breaking-rejoining enzymes"/>
    <property type="match status" value="1"/>
</dbReference>
<dbReference type="CDD" id="cd00397">
    <property type="entry name" value="DNA_BRE_C"/>
    <property type="match status" value="1"/>
</dbReference>
<accession>A0A5R8LQG1</accession>
<feature type="domain" description="Tyr recombinase" evidence="2">
    <location>
        <begin position="1"/>
        <end position="72"/>
    </location>
</feature>
<dbReference type="Gene3D" id="1.10.443.10">
    <property type="entry name" value="Intergrase catalytic core"/>
    <property type="match status" value="1"/>
</dbReference>
<dbReference type="InterPro" id="IPR013762">
    <property type="entry name" value="Integrase-like_cat_sf"/>
</dbReference>
<keyword evidence="1" id="KW-0233">DNA recombination</keyword>
<dbReference type="GO" id="GO:0003677">
    <property type="term" value="F:DNA binding"/>
    <property type="evidence" value="ECO:0007669"/>
    <property type="project" value="InterPro"/>
</dbReference>
<proteinExistence type="predicted"/>
<evidence type="ECO:0000313" key="4">
    <source>
        <dbReference type="Proteomes" id="UP000307781"/>
    </source>
</evidence>
<gene>
    <name evidence="3" type="ORF">FEI14_12505</name>
</gene>
<dbReference type="EMBL" id="VBWN01000011">
    <property type="protein sequence ID" value="TLF39504.1"/>
    <property type="molecule type" value="Genomic_DNA"/>
</dbReference>
<dbReference type="GO" id="GO:0015074">
    <property type="term" value="P:DNA integration"/>
    <property type="evidence" value="ECO:0007669"/>
    <property type="project" value="InterPro"/>
</dbReference>
<evidence type="ECO:0000313" key="3">
    <source>
        <dbReference type="EMBL" id="TLF39504.1"/>
    </source>
</evidence>
<protein>
    <submittedName>
        <fullName evidence="3">Site-specific integrase</fullName>
    </submittedName>
</protein>
<dbReference type="InterPro" id="IPR002104">
    <property type="entry name" value="Integrase_catalytic"/>
</dbReference>
<dbReference type="PROSITE" id="PS51898">
    <property type="entry name" value="TYR_RECOMBINASE"/>
    <property type="match status" value="1"/>
</dbReference>